<comment type="function">
    <text evidence="1">Required for respiratory activity and maintenance and expression of the mitochondrial genome.</text>
</comment>
<organism evidence="5 6">
    <name type="scientific">Pichia inconspicua</name>
    <dbReference type="NCBI Taxonomy" id="52247"/>
    <lineage>
        <taxon>Eukaryota</taxon>
        <taxon>Fungi</taxon>
        <taxon>Dikarya</taxon>
        <taxon>Ascomycota</taxon>
        <taxon>Saccharomycotina</taxon>
        <taxon>Pichiomycetes</taxon>
        <taxon>Pichiales</taxon>
        <taxon>Pichiaceae</taxon>
        <taxon>Pichia</taxon>
    </lineage>
</organism>
<comment type="caution">
    <text evidence="5">The sequence shown here is derived from an EMBL/GenBank/DDBJ whole genome shotgun (WGS) entry which is preliminary data.</text>
</comment>
<gene>
    <name evidence="5" type="ORF">CANINC_000174</name>
</gene>
<dbReference type="OrthoDB" id="5578174at2759"/>
<evidence type="ECO:0000313" key="5">
    <source>
        <dbReference type="EMBL" id="TID31231.1"/>
    </source>
</evidence>
<sequence>MFIQRRLIHASIHLFESGKKRPVDWNLPDLEKLPGGFRGKVYNKKDWSEYLAKNTKILEKEKVSDSKPKLLFKPPPQGWRKNKNLPQWMRDKYALKEKAMKIDLSTVKRLSPATAQAIRTLHDAFPEELPTSKLAEFFKASPVAIAKILKSRWVPTQKEAAKLQERYEKKIVKQVSEKLIENKFEEFIENMETKIKMEIPPFFRQELYEYYKQYGLESVKDDFEKLNNARIVKERLKNEKISKYIEEATNSLER</sequence>
<evidence type="ECO:0000256" key="3">
    <source>
        <dbReference type="ARBA" id="ARBA00010895"/>
    </source>
</evidence>
<evidence type="ECO:0000256" key="1">
    <source>
        <dbReference type="ARBA" id="ARBA00003548"/>
    </source>
</evidence>
<dbReference type="STRING" id="52247.A0A4T0X6T9"/>
<evidence type="ECO:0000256" key="4">
    <source>
        <dbReference type="ARBA" id="ARBA00013566"/>
    </source>
</evidence>
<comment type="subcellular location">
    <subcellularLocation>
        <location evidence="2">Mitochondrion</location>
    </subcellularLocation>
</comment>
<comment type="similarity">
    <text evidence="3">Belongs to the RRG9 family.</text>
</comment>
<dbReference type="GO" id="GO:0005634">
    <property type="term" value="C:nucleus"/>
    <property type="evidence" value="ECO:0007669"/>
    <property type="project" value="TreeGrafter"/>
</dbReference>
<name>A0A4T0X6T9_9ASCO</name>
<dbReference type="Proteomes" id="UP000307173">
    <property type="component" value="Unassembled WGS sequence"/>
</dbReference>
<evidence type="ECO:0000256" key="2">
    <source>
        <dbReference type="ARBA" id="ARBA00004173"/>
    </source>
</evidence>
<dbReference type="GO" id="GO:0005739">
    <property type="term" value="C:mitochondrion"/>
    <property type="evidence" value="ECO:0007669"/>
    <property type="project" value="UniProtKB-SubCell"/>
</dbReference>
<proteinExistence type="inferred from homology"/>
<dbReference type="Pfam" id="PF06413">
    <property type="entry name" value="Neugrin"/>
    <property type="match status" value="1"/>
</dbReference>
<protein>
    <recommendedName>
        <fullName evidence="4">Required for respiratory growth protein 9, mitochondrial</fullName>
    </recommendedName>
</protein>
<accession>A0A4T0X6T9</accession>
<keyword evidence="6" id="KW-1185">Reference proteome</keyword>
<dbReference type="AlphaFoldDB" id="A0A4T0X6T9"/>
<dbReference type="PANTHER" id="PTHR13475:SF3">
    <property type="entry name" value="NEUGRIN"/>
    <property type="match status" value="1"/>
</dbReference>
<reference evidence="5 6" key="1">
    <citation type="journal article" date="2019" name="Front. Genet.">
        <title>Whole-Genome Sequencing of the Opportunistic Yeast Pathogen Candida inconspicua Uncovers Its Hybrid Origin.</title>
        <authorList>
            <person name="Mixao V."/>
            <person name="Hansen A.P."/>
            <person name="Saus E."/>
            <person name="Boekhout T."/>
            <person name="Lass-Florl C."/>
            <person name="Gabaldon T."/>
        </authorList>
    </citation>
    <scope>NUCLEOTIDE SEQUENCE [LARGE SCALE GENOMIC DNA]</scope>
    <source>
        <strain evidence="5 6">CBS 180</strain>
    </source>
</reference>
<dbReference type="InterPro" id="IPR010487">
    <property type="entry name" value="NGRN/Rrg9"/>
</dbReference>
<dbReference type="EMBL" id="SELW01000039">
    <property type="protein sequence ID" value="TID31231.1"/>
    <property type="molecule type" value="Genomic_DNA"/>
</dbReference>
<dbReference type="PANTHER" id="PTHR13475">
    <property type="entry name" value="NEUGRIN"/>
    <property type="match status" value="1"/>
</dbReference>
<evidence type="ECO:0000313" key="6">
    <source>
        <dbReference type="Proteomes" id="UP000307173"/>
    </source>
</evidence>